<evidence type="ECO:0000313" key="1">
    <source>
        <dbReference type="EMBL" id="KAK8549071.1"/>
    </source>
</evidence>
<accession>A0ABR2DYL1</accession>
<comment type="caution">
    <text evidence="1">The sequence shown here is derived from an EMBL/GenBank/DDBJ whole genome shotgun (WGS) entry which is preliminary data.</text>
</comment>
<dbReference type="EMBL" id="JBBPBM010000021">
    <property type="protein sequence ID" value="KAK8549071.1"/>
    <property type="molecule type" value="Genomic_DNA"/>
</dbReference>
<gene>
    <name evidence="1" type="ORF">V6N12_061969</name>
</gene>
<organism evidence="1 2">
    <name type="scientific">Hibiscus sabdariffa</name>
    <name type="common">roselle</name>
    <dbReference type="NCBI Taxonomy" id="183260"/>
    <lineage>
        <taxon>Eukaryota</taxon>
        <taxon>Viridiplantae</taxon>
        <taxon>Streptophyta</taxon>
        <taxon>Embryophyta</taxon>
        <taxon>Tracheophyta</taxon>
        <taxon>Spermatophyta</taxon>
        <taxon>Magnoliopsida</taxon>
        <taxon>eudicotyledons</taxon>
        <taxon>Gunneridae</taxon>
        <taxon>Pentapetalae</taxon>
        <taxon>rosids</taxon>
        <taxon>malvids</taxon>
        <taxon>Malvales</taxon>
        <taxon>Malvaceae</taxon>
        <taxon>Malvoideae</taxon>
        <taxon>Hibiscus</taxon>
    </lineage>
</organism>
<sequence length="78" mass="8929">MLEVVKEVGWKRVVVRWRIALRSGSMDTPISCRSVSPIRLWNEDSVWTAQGHPNFIGYSQPKLGTVNTSRRRFGNVSK</sequence>
<keyword evidence="2" id="KW-1185">Reference proteome</keyword>
<dbReference type="Proteomes" id="UP001472677">
    <property type="component" value="Unassembled WGS sequence"/>
</dbReference>
<name>A0ABR2DYL1_9ROSI</name>
<proteinExistence type="predicted"/>
<evidence type="ECO:0000313" key="2">
    <source>
        <dbReference type="Proteomes" id="UP001472677"/>
    </source>
</evidence>
<protein>
    <submittedName>
        <fullName evidence="1">Uncharacterized protein</fullName>
    </submittedName>
</protein>
<reference evidence="1 2" key="1">
    <citation type="journal article" date="2024" name="G3 (Bethesda)">
        <title>Genome assembly of Hibiscus sabdariffa L. provides insights into metabolisms of medicinal natural products.</title>
        <authorList>
            <person name="Kim T."/>
        </authorList>
    </citation>
    <scope>NUCLEOTIDE SEQUENCE [LARGE SCALE GENOMIC DNA]</scope>
    <source>
        <strain evidence="1">TK-2024</strain>
        <tissue evidence="1">Old leaves</tissue>
    </source>
</reference>